<evidence type="ECO:0000256" key="3">
    <source>
        <dbReference type="ARBA" id="ARBA00022806"/>
    </source>
</evidence>
<feature type="domain" description="Helicase C-terminal" evidence="7">
    <location>
        <begin position="201"/>
        <end position="367"/>
    </location>
</feature>
<dbReference type="InterPro" id="IPR013689">
    <property type="entry name" value="RNA_helicase_ATP-dep_HrpB_C"/>
</dbReference>
<evidence type="ECO:0000256" key="5">
    <source>
        <dbReference type="SAM" id="MobiDB-lite"/>
    </source>
</evidence>
<dbReference type="EMBL" id="CP137578">
    <property type="protein sequence ID" value="WOX29769.1"/>
    <property type="molecule type" value="Genomic_DNA"/>
</dbReference>
<dbReference type="PANTHER" id="PTHR43519">
    <property type="entry name" value="ATP-DEPENDENT RNA HELICASE HRPB"/>
    <property type="match status" value="1"/>
</dbReference>
<dbReference type="PROSITE" id="PS51192">
    <property type="entry name" value="HELICASE_ATP_BIND_1"/>
    <property type="match status" value="1"/>
</dbReference>
<evidence type="ECO:0000256" key="4">
    <source>
        <dbReference type="ARBA" id="ARBA00022840"/>
    </source>
</evidence>
<feature type="region of interest" description="Disordered" evidence="5">
    <location>
        <begin position="814"/>
        <end position="836"/>
    </location>
</feature>
<protein>
    <submittedName>
        <fullName evidence="8">ATP-dependent helicase HrpB</fullName>
    </submittedName>
</protein>
<dbReference type="RefSeq" id="WP_130126636.1">
    <property type="nucleotide sequence ID" value="NZ_CBCSDF010000002.1"/>
</dbReference>
<accession>A0A8I2H0H1</accession>
<proteinExistence type="predicted"/>
<keyword evidence="3 8" id="KW-0347">Helicase</keyword>
<dbReference type="PIRSF" id="PIRSF005496">
    <property type="entry name" value="ATP_hel_hrpB"/>
    <property type="match status" value="1"/>
</dbReference>
<dbReference type="Proteomes" id="UP000646877">
    <property type="component" value="Unassembled WGS sequence"/>
</dbReference>
<dbReference type="Proteomes" id="UP001304419">
    <property type="component" value="Chromosome 1"/>
</dbReference>
<dbReference type="InterPro" id="IPR027417">
    <property type="entry name" value="P-loop_NTPase"/>
</dbReference>
<dbReference type="CDD" id="cd18791">
    <property type="entry name" value="SF2_C_RHA"/>
    <property type="match status" value="1"/>
</dbReference>
<dbReference type="SMART" id="SM00490">
    <property type="entry name" value="HELICc"/>
    <property type="match status" value="1"/>
</dbReference>
<organism evidence="8 10">
    <name type="scientific">Pseudoalteromonas maricaloris</name>
    <dbReference type="NCBI Taxonomy" id="184924"/>
    <lineage>
        <taxon>Bacteria</taxon>
        <taxon>Pseudomonadati</taxon>
        <taxon>Pseudomonadota</taxon>
        <taxon>Gammaproteobacteria</taxon>
        <taxon>Alteromonadales</taxon>
        <taxon>Pseudoalteromonadaceae</taxon>
        <taxon>Pseudoalteromonas</taxon>
    </lineage>
</organism>
<dbReference type="Gene3D" id="3.40.50.300">
    <property type="entry name" value="P-loop containing nucleotide triphosphate hydrolases"/>
    <property type="match status" value="2"/>
</dbReference>
<evidence type="ECO:0000313" key="9">
    <source>
        <dbReference type="EMBL" id="WOX29769.1"/>
    </source>
</evidence>
<sequence length="836" mass="93212">MLPIEAFIPEIISTLTNDNRLVLQAEPGAGKSTLVPLRLLQADIFSGKKIIMLEPRRVAAKSIATYLAKQLGESVGERVGYQIRNEQRVSSNTRLEIVTEGVLTRRLQADPELSDVALIIFDEFHERSIHADLALMLSFEVQQAYRDDLKLLVMSATIDTELLSNYLDGAPRLSCPGKTYPVEIEYIGKASRYLADHVLSALRHAFTLQSDGDVLVFLPGQADIQRCIQACQELEQSNVELLPLYGGLPLSEQEKVLSKSASASRRVIFATNIAETSLTIAGITMVIDSGLEKRLNYDVKSGLSRLDTVMISKASATQRAGRAGRLQAGHCLRLWRESEHHNLSDFQPEEITTTDLSDLALELSAWGVTQYKDANWLTPPPMQHFSVACQLNHSLGLVDAQNKVLSAGQRALQLGVSPRLASMLLRCETLISQQLACFLAAILSERDIVVQANTSDICERVLALIEFVQDRTRAAKAYRLHRAATEQAVKLAKSFAHKLGISLKSEAINLVDIQTLVPTLLLHAFPDRAAQKRPQGDNRYLLANGRGVTLRDGDPLQGQAYLIVCDVDGKNKDGLVFLSCAIEKSTLLEHLTPYLNEAVQYQLDSKKEAIQGRQQVKYHALVLKEQNLSQIPKEAFAQCVKDILTSEGLGLLNWSAKSHAWLARAKWLSEQLNTFPQISESSLIAQLDTWLLPYLTGVNTIKQLKQLDIFNLLQATLTWEQQQQLEAQAPEFYVTPSDKRVAIRYDEHQGPTVSVVLQEMFGQLTSPTLANGQVAVRFELLSPAKRPIQTTSDLSSFWQTSYFEVAKEMRGRYPKHRWPDKPLEEKPGRSIKPRGK</sequence>
<reference evidence="8" key="1">
    <citation type="submission" date="2019-10" db="EMBL/GenBank/DDBJ databases">
        <authorList>
            <person name="Paulsen S."/>
        </authorList>
    </citation>
    <scope>NUCLEOTIDE SEQUENCE</scope>
    <source>
        <strain evidence="8">LMG 19692</strain>
    </source>
</reference>
<dbReference type="AlphaFoldDB" id="A0A8I2H0H1"/>
<evidence type="ECO:0000313" key="10">
    <source>
        <dbReference type="Proteomes" id="UP000646877"/>
    </source>
</evidence>
<name>A0A8I2H0H1_9GAMM</name>
<dbReference type="GO" id="GO:0004386">
    <property type="term" value="F:helicase activity"/>
    <property type="evidence" value="ECO:0007669"/>
    <property type="project" value="UniProtKB-KW"/>
</dbReference>
<keyword evidence="4" id="KW-0067">ATP-binding</keyword>
<dbReference type="NCBIfam" id="TIGR01970">
    <property type="entry name" value="DEAH_box_HrpB"/>
    <property type="match status" value="1"/>
</dbReference>
<dbReference type="EMBL" id="WEIA01000002">
    <property type="protein sequence ID" value="NLR20748.1"/>
    <property type="molecule type" value="Genomic_DNA"/>
</dbReference>
<dbReference type="InterPro" id="IPR014001">
    <property type="entry name" value="Helicase_ATP-bd"/>
</dbReference>
<dbReference type="SMART" id="SM00847">
    <property type="entry name" value="HA2"/>
    <property type="match status" value="1"/>
</dbReference>
<dbReference type="GO" id="GO:0005524">
    <property type="term" value="F:ATP binding"/>
    <property type="evidence" value="ECO:0007669"/>
    <property type="project" value="UniProtKB-KW"/>
</dbReference>
<dbReference type="InterPro" id="IPR007502">
    <property type="entry name" value="Helicase-assoc_dom"/>
</dbReference>
<dbReference type="PROSITE" id="PS51194">
    <property type="entry name" value="HELICASE_CTER"/>
    <property type="match status" value="1"/>
</dbReference>
<dbReference type="InterPro" id="IPR011545">
    <property type="entry name" value="DEAD/DEAH_box_helicase_dom"/>
</dbReference>
<dbReference type="GO" id="GO:0016787">
    <property type="term" value="F:hydrolase activity"/>
    <property type="evidence" value="ECO:0007669"/>
    <property type="project" value="UniProtKB-KW"/>
</dbReference>
<dbReference type="Pfam" id="PF08482">
    <property type="entry name" value="HrpB_C"/>
    <property type="match status" value="1"/>
</dbReference>
<evidence type="ECO:0000256" key="2">
    <source>
        <dbReference type="ARBA" id="ARBA00022801"/>
    </source>
</evidence>
<keyword evidence="1" id="KW-0547">Nucleotide-binding</keyword>
<dbReference type="SMART" id="SM00487">
    <property type="entry name" value="DEXDc"/>
    <property type="match status" value="1"/>
</dbReference>
<feature type="compositionally biased region" description="Basic and acidic residues" evidence="5">
    <location>
        <begin position="814"/>
        <end position="828"/>
    </location>
</feature>
<reference evidence="9 11" key="2">
    <citation type="submission" date="2023-10" db="EMBL/GenBank/DDBJ databases">
        <title>To unveil natural product biosynthetic capacity in Pseudoalteromonas.</title>
        <authorList>
            <person name="Wang J."/>
        </authorList>
    </citation>
    <scope>NUCLEOTIDE SEQUENCE [LARGE SCALE GENOMIC DNA]</scope>
    <source>
        <strain evidence="9 11">DSM 15914</strain>
    </source>
</reference>
<evidence type="ECO:0000259" key="6">
    <source>
        <dbReference type="PROSITE" id="PS51192"/>
    </source>
</evidence>
<dbReference type="SUPFAM" id="SSF52540">
    <property type="entry name" value="P-loop containing nucleoside triphosphate hydrolases"/>
    <property type="match status" value="1"/>
</dbReference>
<evidence type="ECO:0000313" key="8">
    <source>
        <dbReference type="EMBL" id="NLR20748.1"/>
    </source>
</evidence>
<dbReference type="Pfam" id="PF00270">
    <property type="entry name" value="DEAD"/>
    <property type="match status" value="1"/>
</dbReference>
<keyword evidence="2" id="KW-0378">Hydrolase</keyword>
<dbReference type="PANTHER" id="PTHR43519:SF1">
    <property type="entry name" value="ATP-DEPENDENT RNA HELICASE HRPB"/>
    <property type="match status" value="1"/>
</dbReference>
<dbReference type="InterPro" id="IPR010225">
    <property type="entry name" value="HrpB"/>
</dbReference>
<evidence type="ECO:0000313" key="11">
    <source>
        <dbReference type="Proteomes" id="UP001304419"/>
    </source>
</evidence>
<dbReference type="Gene3D" id="1.20.120.1080">
    <property type="match status" value="1"/>
</dbReference>
<dbReference type="FunFam" id="3.40.50.300:FF:002125">
    <property type="entry name" value="ATP-dependent helicase HrpB"/>
    <property type="match status" value="1"/>
</dbReference>
<dbReference type="InterPro" id="IPR049614">
    <property type="entry name" value="HrpB_DEXH"/>
</dbReference>
<gene>
    <name evidence="8" type="primary">hrpB</name>
    <name evidence="8" type="ORF">F9Y85_05325</name>
    <name evidence="9" type="ORF">R5H13_05760</name>
</gene>
<dbReference type="Pfam" id="PF00271">
    <property type="entry name" value="Helicase_C"/>
    <property type="match status" value="1"/>
</dbReference>
<dbReference type="GO" id="GO:0003676">
    <property type="term" value="F:nucleic acid binding"/>
    <property type="evidence" value="ECO:0007669"/>
    <property type="project" value="InterPro"/>
</dbReference>
<evidence type="ECO:0000256" key="1">
    <source>
        <dbReference type="ARBA" id="ARBA00022741"/>
    </source>
</evidence>
<dbReference type="CDD" id="cd17990">
    <property type="entry name" value="DEXHc_HrpB"/>
    <property type="match status" value="1"/>
</dbReference>
<dbReference type="InterPro" id="IPR001650">
    <property type="entry name" value="Helicase_C-like"/>
</dbReference>
<feature type="domain" description="Helicase ATP-binding" evidence="6">
    <location>
        <begin position="12"/>
        <end position="176"/>
    </location>
</feature>
<keyword evidence="11" id="KW-1185">Reference proteome</keyword>
<evidence type="ECO:0000259" key="7">
    <source>
        <dbReference type="PROSITE" id="PS51194"/>
    </source>
</evidence>